<keyword evidence="4" id="KW-1185">Reference proteome</keyword>
<evidence type="ECO:0000259" key="2">
    <source>
        <dbReference type="PROSITE" id="PS00036"/>
    </source>
</evidence>
<accession>A0ABP0VF27</accession>
<dbReference type="Proteomes" id="UP001497444">
    <property type="component" value="Unassembled WGS sequence"/>
</dbReference>
<keyword evidence="1" id="KW-0175">Coiled coil</keyword>
<evidence type="ECO:0000313" key="4">
    <source>
        <dbReference type="Proteomes" id="UP001497444"/>
    </source>
</evidence>
<gene>
    <name evidence="3" type="ORF">CSSPJE1EN1_LOCUS26958</name>
</gene>
<evidence type="ECO:0000256" key="1">
    <source>
        <dbReference type="SAM" id="Coils"/>
    </source>
</evidence>
<dbReference type="Gene3D" id="1.20.5.170">
    <property type="match status" value="1"/>
</dbReference>
<evidence type="ECO:0000313" key="3">
    <source>
        <dbReference type="EMBL" id="CAK9251580.1"/>
    </source>
</evidence>
<dbReference type="EMBL" id="CAXAQS010000423">
    <property type="protein sequence ID" value="CAK9251580.1"/>
    <property type="molecule type" value="Genomic_DNA"/>
</dbReference>
<dbReference type="Pfam" id="PF00170">
    <property type="entry name" value="bZIP_1"/>
    <property type="match status" value="1"/>
</dbReference>
<reference evidence="3" key="1">
    <citation type="submission" date="2024-02" db="EMBL/GenBank/DDBJ databases">
        <authorList>
            <consortium name="ELIXIR-Norway"/>
            <consortium name="Elixir Norway"/>
        </authorList>
    </citation>
    <scope>NUCLEOTIDE SEQUENCE</scope>
</reference>
<dbReference type="PROSITE" id="PS00036">
    <property type="entry name" value="BZIP_BASIC"/>
    <property type="match status" value="1"/>
</dbReference>
<proteinExistence type="predicted"/>
<dbReference type="InterPro" id="IPR046347">
    <property type="entry name" value="bZIP_sf"/>
</dbReference>
<feature type="domain" description="BZIP" evidence="2">
    <location>
        <begin position="257"/>
        <end position="272"/>
    </location>
</feature>
<organism evidence="3 4">
    <name type="scientific">Sphagnum jensenii</name>
    <dbReference type="NCBI Taxonomy" id="128206"/>
    <lineage>
        <taxon>Eukaryota</taxon>
        <taxon>Viridiplantae</taxon>
        <taxon>Streptophyta</taxon>
        <taxon>Embryophyta</taxon>
        <taxon>Bryophyta</taxon>
        <taxon>Sphagnophytina</taxon>
        <taxon>Sphagnopsida</taxon>
        <taxon>Sphagnales</taxon>
        <taxon>Sphagnaceae</taxon>
        <taxon>Sphagnum</taxon>
    </lineage>
</organism>
<dbReference type="SUPFAM" id="SSF57959">
    <property type="entry name" value="Leucine zipper domain"/>
    <property type="match status" value="1"/>
</dbReference>
<protein>
    <recommendedName>
        <fullName evidence="2">BZIP domain-containing protein</fullName>
    </recommendedName>
</protein>
<feature type="coiled-coil region" evidence="1">
    <location>
        <begin position="320"/>
        <end position="354"/>
    </location>
</feature>
<sequence>MAISFKEYAPDQYVVTPQETLPGMMQSLIDQEEEEEEAEDTIFELGSDRMTLEFSSSCTQVGATCSSDDSQNFNGTAATFSTSPVHLSNGPVHPLSAATCDQFIAAEEEPPVLNPPCELTGFYQDQCSGAQLGLEPSFTDHTATWNIMSNGSINMISGDGYETAAPRSFANPPDFPFFANSIAANFVQSHEQLDRQLYMVQNGAEEAVSGRAAMLHQLFAESRKRAQLGSSGMQLSASLLDEVAAQAKARLEVKKLRRMESNRASARRSRKRKADSLDSLHIEVTFISKFPYLRDNEYADPPAQNVRLREEYVPHILQEKHEVEKRLKESETKIIKLEKEKVELSEQIQRLTQQKLGTSCAPHAAGGSAAAVASSVTFPMTHHVVV</sequence>
<name>A0ABP0VF27_9BRYO</name>
<comment type="caution">
    <text evidence="3">The sequence shown here is derived from an EMBL/GenBank/DDBJ whole genome shotgun (WGS) entry which is preliminary data.</text>
</comment>
<dbReference type="InterPro" id="IPR004827">
    <property type="entry name" value="bZIP"/>
</dbReference>